<dbReference type="AlphaFoldDB" id="A0A1M7R0J1"/>
<accession>A0A1M7R0J1</accession>
<dbReference type="InterPro" id="IPR028098">
    <property type="entry name" value="Glyco_trans_4-like_N"/>
</dbReference>
<dbReference type="Pfam" id="PF00534">
    <property type="entry name" value="Glycos_transf_1"/>
    <property type="match status" value="1"/>
</dbReference>
<dbReference type="PANTHER" id="PTHR45947">
    <property type="entry name" value="SULFOQUINOVOSYL TRANSFERASE SQD2"/>
    <property type="match status" value="1"/>
</dbReference>
<protein>
    <submittedName>
        <fullName evidence="3">Spore coat protein SA</fullName>
    </submittedName>
</protein>
<keyword evidence="4" id="KW-1185">Reference proteome</keyword>
<evidence type="ECO:0000313" key="3">
    <source>
        <dbReference type="EMBL" id="SHN38038.1"/>
    </source>
</evidence>
<dbReference type="Proteomes" id="UP000184339">
    <property type="component" value="Unassembled WGS sequence"/>
</dbReference>
<keyword evidence="3" id="KW-0946">Virion</keyword>
<dbReference type="Gene3D" id="3.40.50.2000">
    <property type="entry name" value="Glycogen Phosphorylase B"/>
    <property type="match status" value="2"/>
</dbReference>
<evidence type="ECO:0000313" key="4">
    <source>
        <dbReference type="Proteomes" id="UP000184339"/>
    </source>
</evidence>
<evidence type="ECO:0000259" key="2">
    <source>
        <dbReference type="Pfam" id="PF13439"/>
    </source>
</evidence>
<evidence type="ECO:0000259" key="1">
    <source>
        <dbReference type="Pfam" id="PF00534"/>
    </source>
</evidence>
<dbReference type="CDD" id="cd03801">
    <property type="entry name" value="GT4_PimA-like"/>
    <property type="match status" value="1"/>
</dbReference>
<dbReference type="InterPro" id="IPR050194">
    <property type="entry name" value="Glycosyltransferase_grp1"/>
</dbReference>
<sequence length="398" mass="44088">MASIAVVVPELLPVPAVQGGAVEHWVQEAFERMHDGQTEVTVISRPAGDGVASPLNHIGIPWTAAERWWARLKDRVTWKNPLRYVAKLQNVWSYGRRAGAAVRALKVDIINIHNEPNLLFFISKQPSQKLVLHMHNDHLSIRLFRPFYRRALSKADCVVFISEYLLRQAARHFPEHAGKFAVVLNATDPDVFRPYGDEAGQRLAAVLPRNPGLCHLLYVGRLVEIKGVHVLIEAFRQLHARRPETRLVIAGSSFFAGAASTPYVESLIALAAPVKDAIIFTGYLPHDQLKYLYSAADIAVVPSVWQEPSGLVVLEAMAAGTCMVASAVGGIPELVLDGETGVLVAPDSPAAIVEAVDKLLDQPEYRHHIARRARERVLEVFTWERLVADLHHIFGSRA</sequence>
<dbReference type="EMBL" id="FRCX01000009">
    <property type="protein sequence ID" value="SHN38038.1"/>
    <property type="molecule type" value="Genomic_DNA"/>
</dbReference>
<keyword evidence="3" id="KW-0167">Capsid protein</keyword>
<dbReference type="GO" id="GO:0016757">
    <property type="term" value="F:glycosyltransferase activity"/>
    <property type="evidence" value="ECO:0007669"/>
    <property type="project" value="InterPro"/>
</dbReference>
<reference evidence="4" key="1">
    <citation type="submission" date="2016-11" db="EMBL/GenBank/DDBJ databases">
        <authorList>
            <person name="Varghese N."/>
            <person name="Submissions S."/>
        </authorList>
    </citation>
    <scope>NUCLEOTIDE SEQUENCE [LARGE SCALE GENOMIC DNA]</scope>
    <source>
        <strain evidence="4">Sac-22</strain>
    </source>
</reference>
<dbReference type="SUPFAM" id="SSF53756">
    <property type="entry name" value="UDP-Glycosyltransferase/glycogen phosphorylase"/>
    <property type="match status" value="1"/>
</dbReference>
<dbReference type="RefSeq" id="WP_072787117.1">
    <property type="nucleotide sequence ID" value="NZ_FRCX01000009.1"/>
</dbReference>
<dbReference type="InterPro" id="IPR001296">
    <property type="entry name" value="Glyco_trans_1"/>
</dbReference>
<dbReference type="STRING" id="551987.SAMN05192549_10936"/>
<dbReference type="Pfam" id="PF13439">
    <property type="entry name" value="Glyco_transf_4"/>
    <property type="match status" value="1"/>
</dbReference>
<feature type="domain" description="Glycosyltransferase subfamily 4-like N-terminal" evidence="2">
    <location>
        <begin position="25"/>
        <end position="190"/>
    </location>
</feature>
<dbReference type="OrthoDB" id="509705at2"/>
<dbReference type="PANTHER" id="PTHR45947:SF3">
    <property type="entry name" value="SULFOQUINOVOSYL TRANSFERASE SQD2"/>
    <property type="match status" value="1"/>
</dbReference>
<proteinExistence type="predicted"/>
<organism evidence="3 4">
    <name type="scientific">Duganella sacchari</name>
    <dbReference type="NCBI Taxonomy" id="551987"/>
    <lineage>
        <taxon>Bacteria</taxon>
        <taxon>Pseudomonadati</taxon>
        <taxon>Pseudomonadota</taxon>
        <taxon>Betaproteobacteria</taxon>
        <taxon>Burkholderiales</taxon>
        <taxon>Oxalobacteraceae</taxon>
        <taxon>Telluria group</taxon>
        <taxon>Duganella</taxon>
    </lineage>
</organism>
<gene>
    <name evidence="3" type="ORF">SAMN05192549_10936</name>
</gene>
<name>A0A1M7R0J1_9BURK</name>
<feature type="domain" description="Glycosyl transferase family 1" evidence="1">
    <location>
        <begin position="216"/>
        <end position="376"/>
    </location>
</feature>